<protein>
    <submittedName>
        <fullName evidence="2">Uncharacterized protein</fullName>
    </submittedName>
</protein>
<feature type="compositionally biased region" description="Low complexity" evidence="1">
    <location>
        <begin position="155"/>
        <end position="195"/>
    </location>
</feature>
<name>F4RAD2_MELLP</name>
<dbReference type="RefSeq" id="XP_007405932.1">
    <property type="nucleotide sequence ID" value="XM_007405870.1"/>
</dbReference>
<dbReference type="VEuPathDB" id="FungiDB:MELLADRAFT_60178"/>
<dbReference type="Proteomes" id="UP000001072">
    <property type="component" value="Unassembled WGS sequence"/>
</dbReference>
<dbReference type="GeneID" id="18929499"/>
<proteinExistence type="predicted"/>
<dbReference type="OrthoDB" id="10614311at2759"/>
<reference evidence="3" key="1">
    <citation type="journal article" date="2011" name="Proc. Natl. Acad. Sci. U.S.A.">
        <title>Obligate biotrophy features unraveled by the genomic analysis of rust fungi.</title>
        <authorList>
            <person name="Duplessis S."/>
            <person name="Cuomo C.A."/>
            <person name="Lin Y.-C."/>
            <person name="Aerts A."/>
            <person name="Tisserant E."/>
            <person name="Veneault-Fourrey C."/>
            <person name="Joly D.L."/>
            <person name="Hacquard S."/>
            <person name="Amselem J."/>
            <person name="Cantarel B.L."/>
            <person name="Chiu R."/>
            <person name="Coutinho P.M."/>
            <person name="Feau N."/>
            <person name="Field M."/>
            <person name="Frey P."/>
            <person name="Gelhaye E."/>
            <person name="Goldberg J."/>
            <person name="Grabherr M.G."/>
            <person name="Kodira C.D."/>
            <person name="Kohler A."/>
            <person name="Kuees U."/>
            <person name="Lindquist E.A."/>
            <person name="Lucas S.M."/>
            <person name="Mago R."/>
            <person name="Mauceli E."/>
            <person name="Morin E."/>
            <person name="Murat C."/>
            <person name="Pangilinan J.L."/>
            <person name="Park R."/>
            <person name="Pearson M."/>
            <person name="Quesneville H."/>
            <person name="Rouhier N."/>
            <person name="Sakthikumar S."/>
            <person name="Salamov A.A."/>
            <person name="Schmutz J."/>
            <person name="Selles B."/>
            <person name="Shapiro H."/>
            <person name="Tanguay P."/>
            <person name="Tuskan G.A."/>
            <person name="Henrissat B."/>
            <person name="Van de Peer Y."/>
            <person name="Rouze P."/>
            <person name="Ellis J.G."/>
            <person name="Dodds P.N."/>
            <person name="Schein J.E."/>
            <person name="Zhong S."/>
            <person name="Hamelin R.C."/>
            <person name="Grigoriev I.V."/>
            <person name="Szabo L.J."/>
            <person name="Martin F."/>
        </authorList>
    </citation>
    <scope>NUCLEOTIDE SEQUENCE [LARGE SCALE GENOMIC DNA]</scope>
    <source>
        <strain evidence="3">98AG31 / pathotype 3-4-7</strain>
    </source>
</reference>
<gene>
    <name evidence="2" type="ORF">MELLADRAFT_60178</name>
</gene>
<dbReference type="AlphaFoldDB" id="F4RAD2"/>
<evidence type="ECO:0000313" key="2">
    <source>
        <dbReference type="EMBL" id="EGG10462.1"/>
    </source>
</evidence>
<organism evidence="3">
    <name type="scientific">Melampsora larici-populina (strain 98AG31 / pathotype 3-4-7)</name>
    <name type="common">Poplar leaf rust fungus</name>
    <dbReference type="NCBI Taxonomy" id="747676"/>
    <lineage>
        <taxon>Eukaryota</taxon>
        <taxon>Fungi</taxon>
        <taxon>Dikarya</taxon>
        <taxon>Basidiomycota</taxon>
        <taxon>Pucciniomycotina</taxon>
        <taxon>Pucciniomycetes</taxon>
        <taxon>Pucciniales</taxon>
        <taxon>Melampsoraceae</taxon>
        <taxon>Melampsora</taxon>
    </lineage>
</organism>
<keyword evidence="3" id="KW-1185">Reference proteome</keyword>
<feature type="region of interest" description="Disordered" evidence="1">
    <location>
        <begin position="154"/>
        <end position="206"/>
    </location>
</feature>
<accession>F4RAD2</accession>
<dbReference type="KEGG" id="mlr:MELLADRAFT_60178"/>
<dbReference type="HOGENOM" id="CLU_071102_0_0_1"/>
<evidence type="ECO:0000313" key="3">
    <source>
        <dbReference type="Proteomes" id="UP000001072"/>
    </source>
</evidence>
<dbReference type="InParanoid" id="F4RAD2"/>
<evidence type="ECO:0000256" key="1">
    <source>
        <dbReference type="SAM" id="MobiDB-lite"/>
    </source>
</evidence>
<dbReference type="EMBL" id="GL883094">
    <property type="protein sequence ID" value="EGG10462.1"/>
    <property type="molecule type" value="Genomic_DNA"/>
</dbReference>
<sequence length="251" mass="27420">MTSDLGSFAKKRARTNTPGFEAELQAAEVTGTPRSQRIKNLFPEKADSTSLKEMVSKLLEVVKESIPLAGKHKTTKKIQIDIDTAADILVLTGAVYDQFMYEDAKRNFTTPGSLMNPTQKPRNIVFKGRETEDKLDTIVESLSFLHKALGQNPGLTQKTTSLKTPTTPSYALAASKHASATSKSTTLPAKQRAPASRPPPKPRSSNVITLVHEVGTEITLPNLSNAKMIQEINIAFRAYQILAQAMDARSL</sequence>